<organism evidence="3">
    <name type="scientific">Amphimedon queenslandica</name>
    <name type="common">Sponge</name>
    <dbReference type="NCBI Taxonomy" id="400682"/>
    <lineage>
        <taxon>Eukaryota</taxon>
        <taxon>Metazoa</taxon>
        <taxon>Porifera</taxon>
        <taxon>Demospongiae</taxon>
        <taxon>Heteroscleromorpha</taxon>
        <taxon>Haplosclerida</taxon>
        <taxon>Niphatidae</taxon>
        <taxon>Amphimedon</taxon>
    </lineage>
</organism>
<evidence type="ECO:0008006" key="4">
    <source>
        <dbReference type="Google" id="ProtNLM"/>
    </source>
</evidence>
<dbReference type="EnsemblMetazoa" id="Aqu2.1.31976_001">
    <property type="protein sequence ID" value="Aqu2.1.31976_001"/>
    <property type="gene ID" value="Aqu2.1.31976"/>
</dbReference>
<feature type="coiled-coil region" evidence="1">
    <location>
        <begin position="52"/>
        <end position="207"/>
    </location>
</feature>
<dbReference type="InterPro" id="IPR011029">
    <property type="entry name" value="DEATH-like_dom_sf"/>
</dbReference>
<evidence type="ECO:0000313" key="3">
    <source>
        <dbReference type="EnsemblMetazoa" id="Aqu2.1.31976_001"/>
    </source>
</evidence>
<keyword evidence="1" id="KW-0175">Coiled coil</keyword>
<name>A0A1X7UWC5_AMPQE</name>
<keyword evidence="2" id="KW-0812">Transmembrane</keyword>
<reference evidence="3" key="1">
    <citation type="submission" date="2017-05" db="UniProtKB">
        <authorList>
            <consortium name="EnsemblMetazoa"/>
        </authorList>
    </citation>
    <scope>IDENTIFICATION</scope>
</reference>
<sequence>MPSKYHQLKRWRSSATRPYVVLVPYVSFPVWTVVQTFHDLKKKSKRKKEFYQQQLLQEKAVLTQQLDNANTLLEQAEKDKSTLKLDYEKLRTEVAFNEAYITKILEEKTQVEEKKQIITEDYEKLKLKVASDTEEQYINDVQNLKTEVSEKDKVIAKLTSKVEEQLQNEKQIITDLRAKVSDNELYTTKLMKEKSQLQERVTSLEEQSIKETRSIGQQFNLEEEQKNPPFSRFLILIYLLFISFVLTANYNSKQFIAPLPGVEIDASINQLVAGGSHTQLHWEEYGLTLEVPPDALPCGFIAEIAAYKNDVFSALIECLHKWLLRNDKVDDKGGPTLTSLKNALRENGQKAVAENIMKF</sequence>
<proteinExistence type="predicted"/>
<accession>A0A1X7UWC5</accession>
<keyword evidence="2" id="KW-1133">Transmembrane helix</keyword>
<feature type="transmembrane region" description="Helical" evidence="2">
    <location>
        <begin position="20"/>
        <end position="38"/>
    </location>
</feature>
<keyword evidence="2" id="KW-0472">Membrane</keyword>
<protein>
    <recommendedName>
        <fullName evidence="4">Death domain-containing protein</fullName>
    </recommendedName>
</protein>
<dbReference type="InParanoid" id="A0A1X7UWC5"/>
<dbReference type="Gene3D" id="1.10.533.10">
    <property type="entry name" value="Death Domain, Fas"/>
    <property type="match status" value="1"/>
</dbReference>
<dbReference type="AlphaFoldDB" id="A0A1X7UWC5"/>
<feature type="transmembrane region" description="Helical" evidence="2">
    <location>
        <begin position="233"/>
        <end position="250"/>
    </location>
</feature>
<dbReference type="CDD" id="cd01670">
    <property type="entry name" value="Death"/>
    <property type="match status" value="1"/>
</dbReference>
<evidence type="ECO:0000256" key="1">
    <source>
        <dbReference type="SAM" id="Coils"/>
    </source>
</evidence>
<evidence type="ECO:0000256" key="2">
    <source>
        <dbReference type="SAM" id="Phobius"/>
    </source>
</evidence>